<proteinExistence type="predicted"/>
<keyword evidence="8" id="KW-1185">Reference proteome</keyword>
<name>A0A9X4F8T1_9VIBR</name>
<dbReference type="RefSeq" id="WP_171375445.1">
    <property type="nucleotide sequence ID" value="NZ_CALYLA010000025.1"/>
</dbReference>
<organism evidence="3 7">
    <name type="scientific">Vibrio aestuarianus</name>
    <dbReference type="NCBI Taxonomy" id="28171"/>
    <lineage>
        <taxon>Bacteria</taxon>
        <taxon>Pseudomonadati</taxon>
        <taxon>Pseudomonadota</taxon>
        <taxon>Gammaproteobacteria</taxon>
        <taxon>Vibrionales</taxon>
        <taxon>Vibrionaceae</taxon>
        <taxon>Vibrio</taxon>
    </lineage>
</organism>
<reference evidence="3 9" key="1">
    <citation type="submission" date="2022-02" db="EMBL/GenBank/DDBJ databases">
        <title>Emergence and expansion in Europe of a Vibrio aestuarianus clonal complex pathogenic for oysters.</title>
        <authorList>
            <person name="Mesnil A."/>
            <person name="Travers M.-A."/>
        </authorList>
    </citation>
    <scope>NUCLEOTIDE SEQUENCE</scope>
    <source>
        <strain evidence="4">151-ITT-15-cp-1</strain>
        <strain evidence="2">19_064_11T1</strain>
        <strain evidence="3">19_064_15T1</strain>
        <strain evidence="6 9">U17</strain>
        <strain evidence="5">U29</strain>
    </source>
</reference>
<dbReference type="GeneID" id="79918515"/>
<dbReference type="Proteomes" id="UP001241226">
    <property type="component" value="Chromosome 2"/>
</dbReference>
<dbReference type="Proteomes" id="UP001140978">
    <property type="component" value="Unassembled WGS sequence"/>
</dbReference>
<dbReference type="EMBL" id="CALYLK010000001">
    <property type="protein sequence ID" value="CAH8192344.1"/>
    <property type="molecule type" value="Genomic_DNA"/>
</dbReference>
<sequence>MTKFQFFCKPGSERKEFTYLDMSSETFSDEKAQLLQLDFEVEDDVIYASTAEEAVEKFRSNYLYALEEYNNAHPSSAFITLVIESYKEVRRRFAVR</sequence>
<dbReference type="EMBL" id="CP118710">
    <property type="protein sequence ID" value="WGK83529.1"/>
    <property type="molecule type" value="Genomic_DNA"/>
</dbReference>
<evidence type="ECO:0000313" key="1">
    <source>
        <dbReference type="EMBL" id="CAH8192344.1"/>
    </source>
</evidence>
<evidence type="ECO:0000313" key="8">
    <source>
        <dbReference type="Proteomes" id="UP001152658"/>
    </source>
</evidence>
<evidence type="ECO:0000313" key="7">
    <source>
        <dbReference type="Proteomes" id="UP001140978"/>
    </source>
</evidence>
<dbReference type="AlphaFoldDB" id="A0A9X4F8T1"/>
<dbReference type="Proteomes" id="UP001140979">
    <property type="component" value="Unassembled WGS sequence"/>
</dbReference>
<evidence type="ECO:0000313" key="9">
    <source>
        <dbReference type="Proteomes" id="UP001241226"/>
    </source>
</evidence>
<dbReference type="EMBL" id="JAKNAP010000035">
    <property type="protein sequence ID" value="MDE1357812.1"/>
    <property type="molecule type" value="Genomic_DNA"/>
</dbReference>
<evidence type="ECO:0000313" key="5">
    <source>
        <dbReference type="EMBL" id="WGK83529.1"/>
    </source>
</evidence>
<evidence type="ECO:0000313" key="6">
    <source>
        <dbReference type="EMBL" id="WGK86837.1"/>
    </source>
</evidence>
<evidence type="ECO:0000313" key="3">
    <source>
        <dbReference type="EMBL" id="MDE1346944.1"/>
    </source>
</evidence>
<dbReference type="Proteomes" id="UP001239257">
    <property type="component" value="Chromosome 2"/>
</dbReference>
<gene>
    <name evidence="4" type="ORF">L9W73_10915</name>
    <name evidence="2" type="ORF">L9W94_11860</name>
    <name evidence="3" type="ORF">L9X51_10950</name>
    <name evidence="5" type="ORF">PYE51_19560</name>
    <name evidence="6" type="ORF">PYE67_17985</name>
    <name evidence="1" type="ORF">VAE063_1000331</name>
</gene>
<dbReference type="EMBL" id="JAKNAX010000027">
    <property type="protein sequence ID" value="MDE1346944.1"/>
    <property type="molecule type" value="Genomic_DNA"/>
</dbReference>
<dbReference type="EMBL" id="JAKNBA010000019">
    <property type="protein sequence ID" value="MDE1242833.1"/>
    <property type="molecule type" value="Genomic_DNA"/>
</dbReference>
<dbReference type="Proteomes" id="UP001140973">
    <property type="component" value="Unassembled WGS sequence"/>
</dbReference>
<accession>A0A9X4F8T1</accession>
<evidence type="ECO:0000313" key="2">
    <source>
        <dbReference type="EMBL" id="MDE1242833.1"/>
    </source>
</evidence>
<dbReference type="Proteomes" id="UP001152658">
    <property type="component" value="Unassembled WGS sequence"/>
</dbReference>
<protein>
    <submittedName>
        <fullName evidence="3">Uncharacterized protein</fullName>
    </submittedName>
</protein>
<evidence type="ECO:0000313" key="4">
    <source>
        <dbReference type="EMBL" id="MDE1357812.1"/>
    </source>
</evidence>
<dbReference type="EMBL" id="CP118712">
    <property type="protein sequence ID" value="WGK86837.1"/>
    <property type="molecule type" value="Genomic_DNA"/>
</dbReference>
<reference evidence="1" key="2">
    <citation type="submission" date="2022-06" db="EMBL/GenBank/DDBJ databases">
        <authorList>
            <person name="Goudenege D."/>
            <person name="Le Roux F."/>
        </authorList>
    </citation>
    <scope>NUCLEOTIDE SEQUENCE</scope>
    <source>
        <strain evidence="1">12-063</strain>
    </source>
</reference>